<evidence type="ECO:0000256" key="2">
    <source>
        <dbReference type="ARBA" id="ARBA00005194"/>
    </source>
</evidence>
<evidence type="ECO:0000256" key="4">
    <source>
        <dbReference type="ARBA" id="ARBA00022516"/>
    </source>
</evidence>
<dbReference type="PROSITE" id="PS50968">
    <property type="entry name" value="BIOTINYL_LIPOYL"/>
    <property type="match status" value="1"/>
</dbReference>
<dbReference type="InterPro" id="IPR001249">
    <property type="entry name" value="AcCoA_biotinCC"/>
</dbReference>
<protein>
    <recommendedName>
        <fullName evidence="3 9">Biotin carboxyl carrier protein of acetyl-CoA carboxylase</fullName>
    </recommendedName>
</protein>
<evidence type="ECO:0000256" key="9">
    <source>
        <dbReference type="RuleBase" id="RU364072"/>
    </source>
</evidence>
<dbReference type="GO" id="GO:0009317">
    <property type="term" value="C:acetyl-CoA carboxylase complex"/>
    <property type="evidence" value="ECO:0007669"/>
    <property type="project" value="InterPro"/>
</dbReference>
<dbReference type="Pfam" id="PF00364">
    <property type="entry name" value="Biotin_lipoyl"/>
    <property type="match status" value="1"/>
</dbReference>
<evidence type="ECO:0000313" key="11">
    <source>
        <dbReference type="EMBL" id="EDY19778.1"/>
    </source>
</evidence>
<evidence type="ECO:0000256" key="6">
    <source>
        <dbReference type="ARBA" id="ARBA00023098"/>
    </source>
</evidence>
<dbReference type="PANTHER" id="PTHR45266:SF3">
    <property type="entry name" value="OXALOACETATE DECARBOXYLASE ALPHA CHAIN"/>
    <property type="match status" value="1"/>
</dbReference>
<evidence type="ECO:0000313" key="12">
    <source>
        <dbReference type="Proteomes" id="UP000005824"/>
    </source>
</evidence>
<dbReference type="RefSeq" id="WP_006980279.1">
    <property type="nucleotide sequence ID" value="NZ_ABVL01000007.1"/>
</dbReference>
<comment type="function">
    <text evidence="1 9">This protein is a component of the acetyl coenzyme A carboxylase complex; first, biotin carboxylase catalyzes the carboxylation of the carrier protein and then the transcarboxylase transfers the carboxyl group to form malonyl-CoA.</text>
</comment>
<dbReference type="PRINTS" id="PR01071">
    <property type="entry name" value="ACOABIOTINCC"/>
</dbReference>
<dbReference type="PROSITE" id="PS00188">
    <property type="entry name" value="BIOTIN"/>
    <property type="match status" value="1"/>
</dbReference>
<sequence length="153" mass="16467">MDLKEIKELIALMRKNDLSVFKMEKEGFKITLKKGTDFQPVITTTAAPVAFPAAPATAAATVSTPDAPAESKETSNLREITSPMVGTFYASPSPDAPSFATVGQEVTEDTVVCIIEAMKVMNEIKAECRGVIAEIVAENGKPVQYGQVLFKVR</sequence>
<keyword evidence="4 9" id="KW-0444">Lipid biosynthesis</keyword>
<dbReference type="NCBIfam" id="TIGR00531">
    <property type="entry name" value="BCCP"/>
    <property type="match status" value="1"/>
</dbReference>
<dbReference type="InterPro" id="IPR050709">
    <property type="entry name" value="Biotin_Carboxyl_Carrier/Decarb"/>
</dbReference>
<dbReference type="Proteomes" id="UP000005824">
    <property type="component" value="Unassembled WGS sequence"/>
</dbReference>
<dbReference type="STRING" id="497964.CfE428DRAFT_2954"/>
<feature type="domain" description="Lipoyl-binding" evidence="10">
    <location>
        <begin position="77"/>
        <end position="153"/>
    </location>
</feature>
<dbReference type="InParanoid" id="B4D216"/>
<dbReference type="CDD" id="cd06850">
    <property type="entry name" value="biotinyl_domain"/>
    <property type="match status" value="1"/>
</dbReference>
<name>B4D216_9BACT</name>
<reference evidence="11 12" key="1">
    <citation type="journal article" date="2011" name="J. Bacteriol.">
        <title>Genome sequence of Chthoniobacter flavus Ellin428, an aerobic heterotrophic soil bacterium.</title>
        <authorList>
            <person name="Kant R."/>
            <person name="van Passel M.W."/>
            <person name="Palva A."/>
            <person name="Lucas S."/>
            <person name="Lapidus A."/>
            <person name="Glavina Del Rio T."/>
            <person name="Dalin E."/>
            <person name="Tice H."/>
            <person name="Bruce D."/>
            <person name="Goodwin L."/>
            <person name="Pitluck S."/>
            <person name="Larimer F.W."/>
            <person name="Land M.L."/>
            <person name="Hauser L."/>
            <person name="Sangwan P."/>
            <person name="de Vos W.M."/>
            <person name="Janssen P.H."/>
            <person name="Smidt H."/>
        </authorList>
    </citation>
    <scope>NUCLEOTIDE SEQUENCE [LARGE SCALE GENOMIC DNA]</scope>
    <source>
        <strain evidence="11 12">Ellin428</strain>
    </source>
</reference>
<dbReference type="InterPro" id="IPR000089">
    <property type="entry name" value="Biotin_lipoyl"/>
</dbReference>
<organism evidence="11 12">
    <name type="scientific">Chthoniobacter flavus Ellin428</name>
    <dbReference type="NCBI Taxonomy" id="497964"/>
    <lineage>
        <taxon>Bacteria</taxon>
        <taxon>Pseudomonadati</taxon>
        <taxon>Verrucomicrobiota</taxon>
        <taxon>Spartobacteria</taxon>
        <taxon>Chthoniobacterales</taxon>
        <taxon>Chthoniobacteraceae</taxon>
        <taxon>Chthoniobacter</taxon>
    </lineage>
</organism>
<proteinExistence type="predicted"/>
<comment type="caution">
    <text evidence="11">The sequence shown here is derived from an EMBL/GenBank/DDBJ whole genome shotgun (WGS) entry which is preliminary data.</text>
</comment>
<dbReference type="FunCoup" id="B4D216">
    <property type="interactions" value="469"/>
</dbReference>
<dbReference type="UniPathway" id="UPA00094"/>
<keyword evidence="12" id="KW-1185">Reference proteome</keyword>
<dbReference type="InterPro" id="IPR011053">
    <property type="entry name" value="Single_hybrid_motif"/>
</dbReference>
<dbReference type="InterPro" id="IPR001882">
    <property type="entry name" value="Biotin_BS"/>
</dbReference>
<dbReference type="GO" id="GO:0006633">
    <property type="term" value="P:fatty acid biosynthetic process"/>
    <property type="evidence" value="ECO:0007669"/>
    <property type="project" value="UniProtKB-UniPathway"/>
</dbReference>
<keyword evidence="6 9" id="KW-0443">Lipid metabolism</keyword>
<keyword evidence="5 9" id="KW-0276">Fatty acid metabolism</keyword>
<dbReference type="EMBL" id="ABVL01000007">
    <property type="protein sequence ID" value="EDY19778.1"/>
    <property type="molecule type" value="Genomic_DNA"/>
</dbReference>
<dbReference type="eggNOG" id="COG0511">
    <property type="taxonomic scope" value="Bacteria"/>
</dbReference>
<dbReference type="GO" id="GO:0003989">
    <property type="term" value="F:acetyl-CoA carboxylase activity"/>
    <property type="evidence" value="ECO:0007669"/>
    <property type="project" value="InterPro"/>
</dbReference>
<evidence type="ECO:0000256" key="8">
    <source>
        <dbReference type="ARBA" id="ARBA00023267"/>
    </source>
</evidence>
<comment type="pathway">
    <text evidence="2 9">Lipid metabolism; fatty acid biosynthesis.</text>
</comment>
<dbReference type="SUPFAM" id="SSF51230">
    <property type="entry name" value="Single hybrid motif"/>
    <property type="match status" value="1"/>
</dbReference>
<evidence type="ECO:0000256" key="1">
    <source>
        <dbReference type="ARBA" id="ARBA00003761"/>
    </source>
</evidence>
<accession>B4D216</accession>
<evidence type="ECO:0000259" key="10">
    <source>
        <dbReference type="PROSITE" id="PS50968"/>
    </source>
</evidence>
<keyword evidence="8 9" id="KW-0092">Biotin</keyword>
<dbReference type="PANTHER" id="PTHR45266">
    <property type="entry name" value="OXALOACETATE DECARBOXYLASE ALPHA CHAIN"/>
    <property type="match status" value="1"/>
</dbReference>
<evidence type="ECO:0000256" key="5">
    <source>
        <dbReference type="ARBA" id="ARBA00022832"/>
    </source>
</evidence>
<keyword evidence="7 9" id="KW-0275">Fatty acid biosynthesis</keyword>
<dbReference type="AlphaFoldDB" id="B4D216"/>
<gene>
    <name evidence="11" type="ORF">CfE428DRAFT_2954</name>
</gene>
<evidence type="ECO:0000256" key="3">
    <source>
        <dbReference type="ARBA" id="ARBA00017562"/>
    </source>
</evidence>
<dbReference type="Gene3D" id="2.40.50.100">
    <property type="match status" value="1"/>
</dbReference>
<evidence type="ECO:0000256" key="7">
    <source>
        <dbReference type="ARBA" id="ARBA00023160"/>
    </source>
</evidence>